<keyword evidence="1" id="KW-0472">Membrane</keyword>
<evidence type="ECO:0000256" key="1">
    <source>
        <dbReference type="SAM" id="Phobius"/>
    </source>
</evidence>
<protein>
    <submittedName>
        <fullName evidence="2">Membrane-associated Zn-dependent protease 1</fullName>
    </submittedName>
</protein>
<feature type="non-terminal residue" evidence="2">
    <location>
        <position position="1"/>
    </location>
</feature>
<name>T1AHZ1_9ZZZZ</name>
<accession>T1AHZ1</accession>
<sequence>LPLGYLDGGLIFSSISPSYSKLLSYASIVALLALSIVYASWFILIIFVLVIGLQGPSALYSIHGLSRRNKAIIMLVLFFIIGGIVPVPFHISPANFAMTPYQTSYVVVNGTHSNISVSVEINDFSGSVLVPAFAVAPSTGFTISTNSSSVDPGTSGVFT</sequence>
<dbReference type="GO" id="GO:0008233">
    <property type="term" value="F:peptidase activity"/>
    <property type="evidence" value="ECO:0007669"/>
    <property type="project" value="UniProtKB-KW"/>
</dbReference>
<organism evidence="2">
    <name type="scientific">mine drainage metagenome</name>
    <dbReference type="NCBI Taxonomy" id="410659"/>
    <lineage>
        <taxon>unclassified sequences</taxon>
        <taxon>metagenomes</taxon>
        <taxon>ecological metagenomes</taxon>
    </lineage>
</organism>
<feature type="transmembrane region" description="Helical" evidence="1">
    <location>
        <begin position="71"/>
        <end position="91"/>
    </location>
</feature>
<feature type="non-terminal residue" evidence="2">
    <location>
        <position position="159"/>
    </location>
</feature>
<keyword evidence="1" id="KW-1133">Transmembrane helix</keyword>
<reference evidence="2" key="1">
    <citation type="submission" date="2013-08" db="EMBL/GenBank/DDBJ databases">
        <authorList>
            <person name="Mendez C."/>
            <person name="Richter M."/>
            <person name="Ferrer M."/>
            <person name="Sanchez J."/>
        </authorList>
    </citation>
    <scope>NUCLEOTIDE SEQUENCE</scope>
</reference>
<gene>
    <name evidence="2" type="ORF">B2A_10973</name>
</gene>
<keyword evidence="2" id="KW-0645">Protease</keyword>
<dbReference type="EMBL" id="AUZZ01007905">
    <property type="protein sequence ID" value="EQD40609.1"/>
    <property type="molecule type" value="Genomic_DNA"/>
</dbReference>
<proteinExistence type="predicted"/>
<dbReference type="AlphaFoldDB" id="T1AHZ1"/>
<keyword evidence="1" id="KW-0812">Transmembrane</keyword>
<dbReference type="GO" id="GO:0006508">
    <property type="term" value="P:proteolysis"/>
    <property type="evidence" value="ECO:0007669"/>
    <property type="project" value="UniProtKB-KW"/>
</dbReference>
<evidence type="ECO:0000313" key="2">
    <source>
        <dbReference type="EMBL" id="EQD40609.1"/>
    </source>
</evidence>
<reference evidence="2" key="2">
    <citation type="journal article" date="2014" name="ISME J.">
        <title>Microbial stratification in low pH oxic and suboxic macroscopic growths along an acid mine drainage.</title>
        <authorList>
            <person name="Mendez-Garcia C."/>
            <person name="Mesa V."/>
            <person name="Sprenger R.R."/>
            <person name="Richter M."/>
            <person name="Diez M.S."/>
            <person name="Solano J."/>
            <person name="Bargiela R."/>
            <person name="Golyshina O.V."/>
            <person name="Manteca A."/>
            <person name="Ramos J.L."/>
            <person name="Gallego J.R."/>
            <person name="Llorente I."/>
            <person name="Martins Dos Santos V.A."/>
            <person name="Jensen O.N."/>
            <person name="Pelaez A.I."/>
            <person name="Sanchez J."/>
            <person name="Ferrer M."/>
        </authorList>
    </citation>
    <scope>NUCLEOTIDE SEQUENCE</scope>
</reference>
<comment type="caution">
    <text evidence="2">The sequence shown here is derived from an EMBL/GenBank/DDBJ whole genome shotgun (WGS) entry which is preliminary data.</text>
</comment>
<feature type="transmembrane region" description="Helical" evidence="1">
    <location>
        <begin position="22"/>
        <end position="50"/>
    </location>
</feature>
<keyword evidence="2" id="KW-0378">Hydrolase</keyword>